<dbReference type="Proteomes" id="UP000823904">
    <property type="component" value="Unassembled WGS sequence"/>
</dbReference>
<dbReference type="InterPro" id="IPR029057">
    <property type="entry name" value="PRTase-like"/>
</dbReference>
<evidence type="ECO:0000259" key="2">
    <source>
        <dbReference type="Pfam" id="PF00156"/>
    </source>
</evidence>
<dbReference type="InterPro" id="IPR044005">
    <property type="entry name" value="DZR_2"/>
</dbReference>
<comment type="caution">
    <text evidence="4">The sequence shown here is derived from an EMBL/GenBank/DDBJ whole genome shotgun (WGS) entry which is preliminary data.</text>
</comment>
<feature type="domain" description="Phosphoribosyltransferase" evidence="2">
    <location>
        <begin position="194"/>
        <end position="230"/>
    </location>
</feature>
<evidence type="ECO:0000259" key="3">
    <source>
        <dbReference type="Pfam" id="PF18912"/>
    </source>
</evidence>
<dbReference type="SUPFAM" id="SSF53271">
    <property type="entry name" value="PRTase-like"/>
    <property type="match status" value="1"/>
</dbReference>
<dbReference type="InterPro" id="IPR000836">
    <property type="entry name" value="PRTase_dom"/>
</dbReference>
<evidence type="ECO:0000313" key="4">
    <source>
        <dbReference type="EMBL" id="HJC51689.1"/>
    </source>
</evidence>
<accession>A0A9D2TAH8</accession>
<dbReference type="EMBL" id="DWWD01000049">
    <property type="protein sequence ID" value="HJC51689.1"/>
    <property type="molecule type" value="Genomic_DNA"/>
</dbReference>
<evidence type="ECO:0000256" key="1">
    <source>
        <dbReference type="ARBA" id="ARBA00008007"/>
    </source>
</evidence>
<dbReference type="Gene3D" id="3.40.50.2020">
    <property type="match status" value="1"/>
</dbReference>
<evidence type="ECO:0000313" key="5">
    <source>
        <dbReference type="Proteomes" id="UP000823904"/>
    </source>
</evidence>
<reference evidence="4" key="2">
    <citation type="submission" date="2021-04" db="EMBL/GenBank/DDBJ databases">
        <authorList>
            <person name="Gilroy R."/>
        </authorList>
    </citation>
    <scope>NUCLEOTIDE SEQUENCE</scope>
    <source>
        <strain evidence="4">ChiSjej3B21-8574</strain>
    </source>
</reference>
<dbReference type="PANTHER" id="PTHR47505">
    <property type="entry name" value="DNA UTILIZATION PROTEIN YHGH"/>
    <property type="match status" value="1"/>
</dbReference>
<comment type="similarity">
    <text evidence="1">Belongs to the ComF/GntX family.</text>
</comment>
<dbReference type="CDD" id="cd06223">
    <property type="entry name" value="PRTases_typeI"/>
    <property type="match status" value="1"/>
</dbReference>
<proteinExistence type="inferred from homology"/>
<gene>
    <name evidence="4" type="ORF">H9754_14135</name>
</gene>
<dbReference type="PANTHER" id="PTHR47505:SF1">
    <property type="entry name" value="DNA UTILIZATION PROTEIN YHGH"/>
    <property type="match status" value="1"/>
</dbReference>
<protein>
    <submittedName>
        <fullName evidence="4">ComF family protein</fullName>
    </submittedName>
</protein>
<organism evidence="4 5">
    <name type="scientific">Candidatus Anaerostipes avistercoris</name>
    <dbReference type="NCBI Taxonomy" id="2838462"/>
    <lineage>
        <taxon>Bacteria</taxon>
        <taxon>Bacillati</taxon>
        <taxon>Bacillota</taxon>
        <taxon>Clostridia</taxon>
        <taxon>Lachnospirales</taxon>
        <taxon>Lachnospiraceae</taxon>
        <taxon>Anaerostipes</taxon>
    </lineage>
</organism>
<feature type="domain" description="Double zinc ribbon" evidence="3">
    <location>
        <begin position="2"/>
        <end position="59"/>
    </location>
</feature>
<dbReference type="Pfam" id="PF00156">
    <property type="entry name" value="Pribosyltran"/>
    <property type="match status" value="1"/>
</dbReference>
<sequence length="236" mass="27148">MLSFLYPPVCPLCQKEILEKGQRRCERCRKKDIFIHEPVCYSCGKPLDSDEEEYCRDCREHPKDFIRNIGLCVYQEPVKSSLAAIKYKNRREYADFYIGEMKRLRGRQLGELHPDVVVPVPMHKSKYRKRGFNQAEIFADGIAEIIGCPSEHKMVKRIHDTKPQKNLDPRQRKRNLSHAFAGVEKIYRKAGSPKRVLIVDDIYTTGATVQGVTKALQRLGVLEVYVCCIAVGKGFS</sequence>
<dbReference type="AlphaFoldDB" id="A0A9D2TAH8"/>
<dbReference type="InterPro" id="IPR051910">
    <property type="entry name" value="ComF/GntX_DNA_util-trans"/>
</dbReference>
<name>A0A9D2TAH8_9FIRM</name>
<reference evidence="4" key="1">
    <citation type="journal article" date="2021" name="PeerJ">
        <title>Extensive microbial diversity within the chicken gut microbiome revealed by metagenomics and culture.</title>
        <authorList>
            <person name="Gilroy R."/>
            <person name="Ravi A."/>
            <person name="Getino M."/>
            <person name="Pursley I."/>
            <person name="Horton D.L."/>
            <person name="Alikhan N.F."/>
            <person name="Baker D."/>
            <person name="Gharbi K."/>
            <person name="Hall N."/>
            <person name="Watson M."/>
            <person name="Adriaenssens E.M."/>
            <person name="Foster-Nyarko E."/>
            <person name="Jarju S."/>
            <person name="Secka A."/>
            <person name="Antonio M."/>
            <person name="Oren A."/>
            <person name="Chaudhuri R.R."/>
            <person name="La Ragione R."/>
            <person name="Hildebrand F."/>
            <person name="Pallen M.J."/>
        </authorList>
    </citation>
    <scope>NUCLEOTIDE SEQUENCE</scope>
    <source>
        <strain evidence="4">ChiSjej3B21-8574</strain>
    </source>
</reference>
<dbReference type="Pfam" id="PF18912">
    <property type="entry name" value="DZR_2"/>
    <property type="match status" value="1"/>
</dbReference>